<dbReference type="InterPro" id="IPR002770">
    <property type="entry name" value="ForMFR_H4MPT_ForTrfase_C"/>
</dbReference>
<dbReference type="InterPro" id="IPR014053">
    <property type="entry name" value="ForMFR_H4MPT_ForTrfase"/>
</dbReference>
<comment type="subunit">
    <text evidence="3">Homotetramer.</text>
</comment>
<comment type="similarity">
    <text evidence="1 3">Belongs to the FTR family.</text>
</comment>
<keyword evidence="2 3" id="KW-0808">Transferase</keyword>
<dbReference type="InterPro" id="IPR022667">
    <property type="entry name" value="ForMFR_H4MPT_ForTrfase_N"/>
</dbReference>
<dbReference type="GO" id="GO:0005737">
    <property type="term" value="C:cytoplasm"/>
    <property type="evidence" value="ECO:0007669"/>
    <property type="project" value="UniProtKB-SubCell"/>
</dbReference>
<dbReference type="NCBIfam" id="TIGR03119">
    <property type="entry name" value="one_C_fhcD"/>
    <property type="match status" value="1"/>
</dbReference>
<evidence type="ECO:0000259" key="4">
    <source>
        <dbReference type="Pfam" id="PF01913"/>
    </source>
</evidence>
<dbReference type="InterPro" id="IPR023447">
    <property type="entry name" value="ForMFR_H4MPT_ForTrfase_fd-like"/>
</dbReference>
<dbReference type="Gene3D" id="3.30.70.520">
    <property type="match status" value="2"/>
</dbReference>
<dbReference type="PIRSF" id="PIRSF006414">
    <property type="entry name" value="Ftr_formyl_trnsf"/>
    <property type="match status" value="1"/>
</dbReference>
<keyword evidence="3" id="KW-0554">One-carbon metabolism</keyword>
<comment type="pathway">
    <text evidence="3">One-carbon metabolism; methanogenesis from CO(2); 5,10-methenyl-5,6,7,8-tetrahydromethanopterin from CO(2): step 2/3.</text>
</comment>
<dbReference type="EC" id="2.3.1.101" evidence="3"/>
<keyword evidence="3" id="KW-0484">Methanogenesis</keyword>
<gene>
    <name evidence="3 6" type="primary">ftr</name>
    <name evidence="6" type="ORF">FFODKBPE_00254</name>
</gene>
<dbReference type="AlphaFoldDB" id="A0A811T8K0"/>
<evidence type="ECO:0000259" key="5">
    <source>
        <dbReference type="Pfam" id="PF02741"/>
    </source>
</evidence>
<feature type="domain" description="Formylmethanofuran: tetrahydromethanopterin formyltransferase Ftr C-terminal" evidence="5">
    <location>
        <begin position="147"/>
        <end position="296"/>
    </location>
</feature>
<name>A0A811T8K0_9EURY</name>
<dbReference type="SUPFAM" id="SSF55112">
    <property type="entry name" value="Formylmethanofuran:tetrahydromethanopterin formyltransferase"/>
    <property type="match status" value="2"/>
</dbReference>
<evidence type="ECO:0000256" key="1">
    <source>
        <dbReference type="ARBA" id="ARBA00006770"/>
    </source>
</evidence>
<accession>A0A811T8K0</accession>
<comment type="caution">
    <text evidence="6">The sequence shown here is derived from an EMBL/GenBank/DDBJ whole genome shotgun (WGS) entry which is preliminary data.</text>
</comment>
<sequence length="297" mass="31616">MKQNGIEIEDTFAEAFGIKIARVLITGVTKRWALVSATEATGFGTSVIMCPCEAGIEKVVDGSQTPDGRPGVYIQLCTFGYKALEEQLLSRIGQCVLTAPTAAMFNGLPDAEKQFDTGFKLKFFADGYESETEIGGRKAYKIPMMEGDFIAEHSIGAVDGIAGGNFFILAENQMAALAAAESAVDVISLMGGTITPFPGGIVASGSKTGANKYKFMKATTNHRYAPSLKDDVTDTLIPKDVNAIYELVINGINEDVIKEAMKAGIEAAVMVPGVKKITAGNYGGSLGKYRINLHDLF</sequence>
<dbReference type="Proteomes" id="UP000603056">
    <property type="component" value="Unassembled WGS sequence"/>
</dbReference>
<protein>
    <recommendedName>
        <fullName evidence="3">Formylmethanofuran--tetrahydromethanopterin formyltransferase</fullName>
        <shortName evidence="3">Ftr</shortName>
        <ecNumber evidence="3">2.3.1.101</ecNumber>
    </recommendedName>
    <alternativeName>
        <fullName evidence="3">H4MPT formyltransferase</fullName>
    </alternativeName>
</protein>
<dbReference type="UniPathway" id="UPA00640">
    <property type="reaction ID" value="UER00693"/>
</dbReference>
<organism evidence="6 7">
    <name type="scientific">Candidatus Argoarchaeum ethanivorans</name>
    <dbReference type="NCBI Taxonomy" id="2608793"/>
    <lineage>
        <taxon>Archaea</taxon>
        <taxon>Methanobacteriati</taxon>
        <taxon>Methanobacteriota</taxon>
        <taxon>Stenosarchaea group</taxon>
        <taxon>Methanomicrobia</taxon>
        <taxon>Methanosarcinales</taxon>
        <taxon>Methanosarcinales incertae sedis</taxon>
        <taxon>GOM Arc I cluster</taxon>
        <taxon>Candidatus Argoarchaeum</taxon>
    </lineage>
</organism>
<evidence type="ECO:0000313" key="6">
    <source>
        <dbReference type="EMBL" id="CAD6492020.1"/>
    </source>
</evidence>
<evidence type="ECO:0000313" key="7">
    <source>
        <dbReference type="Proteomes" id="UP000603056"/>
    </source>
</evidence>
<comment type="subcellular location">
    <subcellularLocation>
        <location evidence="3">Cytoplasm</location>
    </subcellularLocation>
</comment>
<comment type="catalytic activity">
    <reaction evidence="3">
        <text>N-formylmethanofuran + 5,6,7,8-tetrahydromethanopterin + H(+) = N(5)-formyl-5,6,7,8-tetrahydromethanopterin + methanofuran</text>
        <dbReference type="Rhea" id="RHEA:18061"/>
        <dbReference type="ChEBI" id="CHEBI:15378"/>
        <dbReference type="ChEBI" id="CHEBI:57727"/>
        <dbReference type="ChEBI" id="CHEBI:58018"/>
        <dbReference type="ChEBI" id="CHEBI:58103"/>
        <dbReference type="ChEBI" id="CHEBI:58151"/>
        <dbReference type="EC" id="2.3.1.101"/>
    </reaction>
</comment>
<dbReference type="GO" id="GO:0006730">
    <property type="term" value="P:one-carbon metabolic process"/>
    <property type="evidence" value="ECO:0007669"/>
    <property type="project" value="UniProtKB-UniRule"/>
</dbReference>
<dbReference type="HAMAP" id="MF_00579">
    <property type="entry name" value="FTR"/>
    <property type="match status" value="1"/>
</dbReference>
<evidence type="ECO:0000256" key="2">
    <source>
        <dbReference type="ARBA" id="ARBA00022679"/>
    </source>
</evidence>
<evidence type="ECO:0000256" key="3">
    <source>
        <dbReference type="HAMAP-Rule" id="MF_00579"/>
    </source>
</evidence>
<keyword evidence="3 6" id="KW-0012">Acyltransferase</keyword>
<dbReference type="GO" id="GO:0030270">
    <property type="term" value="F:formylmethanofuran-tetrahydromethanopterin N-formyltransferase activity"/>
    <property type="evidence" value="ECO:0007669"/>
    <property type="project" value="UniProtKB-UniRule"/>
</dbReference>
<reference evidence="6" key="1">
    <citation type="submission" date="2020-10" db="EMBL/GenBank/DDBJ databases">
        <authorList>
            <person name="Hahn C.J."/>
            <person name="Laso-Perez R."/>
            <person name="Vulcano F."/>
            <person name="Vaziourakis K.-M."/>
            <person name="Stokke R."/>
            <person name="Steen I.H."/>
            <person name="Teske A."/>
            <person name="Boetius A."/>
            <person name="Liebeke M."/>
            <person name="Amann R."/>
            <person name="Knittel K."/>
        </authorList>
    </citation>
    <scope>NUCLEOTIDE SEQUENCE</scope>
    <source>
        <strain evidence="6">Gfbio:e3339647-f889-4370-9287-4fb5cb688e4c:AG394J04_GoMArc1</strain>
    </source>
</reference>
<proteinExistence type="inferred from homology"/>
<keyword evidence="3" id="KW-0963">Cytoplasm</keyword>
<dbReference type="Pfam" id="PF02741">
    <property type="entry name" value="FTR_C"/>
    <property type="match status" value="1"/>
</dbReference>
<comment type="function">
    <text evidence="3">Catalyzes the reversible transfer of a formyl group from formylmethanofuran (formyl-MFR) to tetrahydromethanopterin (H(4)MPT) to produce 5-formyl tetrahydromethanopterin (5-formyl-H(4)MPT) and methanofuran (MFR).</text>
</comment>
<dbReference type="GO" id="GO:0019386">
    <property type="term" value="P:methanogenesis, from carbon dioxide"/>
    <property type="evidence" value="ECO:0007669"/>
    <property type="project" value="UniProtKB-UniRule"/>
</dbReference>
<dbReference type="NCBIfam" id="NF002554">
    <property type="entry name" value="PRK02114.1"/>
    <property type="match status" value="1"/>
</dbReference>
<feature type="domain" description="Formylmethanofuran: tetrahydromethanopterin formyltransferase Ftr N-terminal" evidence="4">
    <location>
        <begin position="1"/>
        <end position="144"/>
    </location>
</feature>
<dbReference type="Pfam" id="PF01913">
    <property type="entry name" value="FTR"/>
    <property type="match status" value="1"/>
</dbReference>
<dbReference type="EMBL" id="CAJHIP010000006">
    <property type="protein sequence ID" value="CAD6492020.1"/>
    <property type="molecule type" value="Genomic_DNA"/>
</dbReference>